<dbReference type="Proteomes" id="UP000316360">
    <property type="component" value="Unassembled WGS sequence"/>
</dbReference>
<dbReference type="Pfam" id="PF22725">
    <property type="entry name" value="GFO_IDH_MocA_C3"/>
    <property type="match status" value="1"/>
</dbReference>
<gene>
    <name evidence="4" type="ORF">E3J84_03695</name>
</gene>
<dbReference type="AlphaFoldDB" id="A0A523RY67"/>
<dbReference type="GO" id="GO:0000166">
    <property type="term" value="F:nucleotide binding"/>
    <property type="evidence" value="ECO:0007669"/>
    <property type="project" value="InterPro"/>
</dbReference>
<dbReference type="InterPro" id="IPR000683">
    <property type="entry name" value="Gfo/Idh/MocA-like_OxRdtase_N"/>
</dbReference>
<dbReference type="Pfam" id="PF01408">
    <property type="entry name" value="GFO_IDH_MocA"/>
    <property type="match status" value="1"/>
</dbReference>
<protein>
    <submittedName>
        <fullName evidence="4">Gfo/Idh/MocA family oxidoreductase</fullName>
    </submittedName>
</protein>
<dbReference type="Gene3D" id="3.40.50.720">
    <property type="entry name" value="NAD(P)-binding Rossmann-like Domain"/>
    <property type="match status" value="1"/>
</dbReference>
<evidence type="ECO:0000256" key="1">
    <source>
        <dbReference type="ARBA" id="ARBA00023002"/>
    </source>
</evidence>
<dbReference type="SUPFAM" id="SSF55347">
    <property type="entry name" value="Glyceraldehyde-3-phosphate dehydrogenase-like, C-terminal domain"/>
    <property type="match status" value="1"/>
</dbReference>
<dbReference type="PANTHER" id="PTHR43818">
    <property type="entry name" value="BCDNA.GH03377"/>
    <property type="match status" value="1"/>
</dbReference>
<comment type="caution">
    <text evidence="4">The sequence shown here is derived from an EMBL/GenBank/DDBJ whole genome shotgun (WGS) entry which is preliminary data.</text>
</comment>
<organism evidence="4 5">
    <name type="scientific">Aerophobetes bacterium</name>
    <dbReference type="NCBI Taxonomy" id="2030807"/>
    <lineage>
        <taxon>Bacteria</taxon>
        <taxon>Candidatus Aerophobota</taxon>
    </lineage>
</organism>
<dbReference type="SUPFAM" id="SSF51735">
    <property type="entry name" value="NAD(P)-binding Rossmann-fold domains"/>
    <property type="match status" value="1"/>
</dbReference>
<accession>A0A523RY67</accession>
<dbReference type="Gene3D" id="3.30.360.10">
    <property type="entry name" value="Dihydrodipicolinate Reductase, domain 2"/>
    <property type="match status" value="1"/>
</dbReference>
<evidence type="ECO:0000313" key="5">
    <source>
        <dbReference type="Proteomes" id="UP000316360"/>
    </source>
</evidence>
<keyword evidence="1" id="KW-0560">Oxidoreductase</keyword>
<sequence>MGKTKLIKVGIIGIGAGGIGETHFEALRRIGGIRVTAICTLDREWATSYAEKYAIPKVYTDYQELINDKEIDVVHVATPNNLHYEQVMYALEARKHVVCDKPLGVNTAQTAKMLSLVKEKKLAHAVCYNHRFLPLIFHAREMVRRGDLGTLTLIRGYAMGDFMMAIAQIDPNHWRTSPETVGLSKTMSVMGGHLLDLLQFISGLKVREIFADFGYVDPTREGITFDGQDFVREKGGQLEDHANLLLRFGDGIKGTVLLSEAAPGHKVEVFLEIIGTEGCVAWNLQKINEIWIGCRTQSNKLLYKGIELLYPEAQAIAAPPSWGQDGFSESFRQLFDAVYRHIKEEKHLIDTEPDFATFETGHHM</sequence>
<proteinExistence type="predicted"/>
<evidence type="ECO:0000259" key="3">
    <source>
        <dbReference type="Pfam" id="PF22725"/>
    </source>
</evidence>
<evidence type="ECO:0000313" key="4">
    <source>
        <dbReference type="EMBL" id="TET10702.1"/>
    </source>
</evidence>
<dbReference type="GO" id="GO:0016491">
    <property type="term" value="F:oxidoreductase activity"/>
    <property type="evidence" value="ECO:0007669"/>
    <property type="project" value="UniProtKB-KW"/>
</dbReference>
<feature type="domain" description="GFO/IDH/MocA-like oxidoreductase" evidence="3">
    <location>
        <begin position="138"/>
        <end position="280"/>
    </location>
</feature>
<dbReference type="InterPro" id="IPR036291">
    <property type="entry name" value="NAD(P)-bd_dom_sf"/>
</dbReference>
<evidence type="ECO:0000259" key="2">
    <source>
        <dbReference type="Pfam" id="PF01408"/>
    </source>
</evidence>
<dbReference type="InterPro" id="IPR055170">
    <property type="entry name" value="GFO_IDH_MocA-like_dom"/>
</dbReference>
<dbReference type="InterPro" id="IPR050463">
    <property type="entry name" value="Gfo/Idh/MocA_oxidrdct_glycsds"/>
</dbReference>
<feature type="domain" description="Gfo/Idh/MocA-like oxidoreductase N-terminal" evidence="2">
    <location>
        <begin position="7"/>
        <end position="124"/>
    </location>
</feature>
<dbReference type="EMBL" id="SOKJ01000209">
    <property type="protein sequence ID" value="TET10702.1"/>
    <property type="molecule type" value="Genomic_DNA"/>
</dbReference>
<name>A0A523RY67_UNCAE</name>
<dbReference type="PANTHER" id="PTHR43818:SF11">
    <property type="entry name" value="BCDNA.GH03377"/>
    <property type="match status" value="1"/>
</dbReference>
<reference evidence="4 5" key="1">
    <citation type="submission" date="2019-03" db="EMBL/GenBank/DDBJ databases">
        <title>Metabolic potential of uncultured bacteria and archaea associated with petroleum seepage in deep-sea sediments.</title>
        <authorList>
            <person name="Dong X."/>
            <person name="Hubert C."/>
        </authorList>
    </citation>
    <scope>NUCLEOTIDE SEQUENCE [LARGE SCALE GENOMIC DNA]</scope>
    <source>
        <strain evidence="4">E44_bin7</strain>
    </source>
</reference>